<feature type="binding site" evidence="6">
    <location>
        <position position="311"/>
    </location>
    <ligand>
        <name>Ca(2+)</name>
        <dbReference type="ChEBI" id="CHEBI:29108"/>
    </ligand>
</feature>
<dbReference type="PANTHER" id="PTHR13023">
    <property type="entry name" value="APYRASE"/>
    <property type="match status" value="1"/>
</dbReference>
<evidence type="ECO:0000313" key="7">
    <source>
        <dbReference type="Proteomes" id="UP000025227"/>
    </source>
</evidence>
<evidence type="ECO:0000256" key="5">
    <source>
        <dbReference type="ARBA" id="ARBA00025738"/>
    </source>
</evidence>
<dbReference type="Proteomes" id="UP000025227">
    <property type="component" value="Unplaced"/>
</dbReference>
<dbReference type="GO" id="GO:0045134">
    <property type="term" value="F:UDP phosphatase activity"/>
    <property type="evidence" value="ECO:0007669"/>
    <property type="project" value="TreeGrafter"/>
</dbReference>
<dbReference type="InterPro" id="IPR036258">
    <property type="entry name" value="Apyrase_sf"/>
</dbReference>
<proteinExistence type="inferred from homology"/>
<comment type="cofactor">
    <cofactor evidence="1 6">
        <name>Ca(2+)</name>
        <dbReference type="ChEBI" id="CHEBI:29108"/>
    </cofactor>
</comment>
<dbReference type="GO" id="GO:0030166">
    <property type="term" value="P:proteoglycan biosynthetic process"/>
    <property type="evidence" value="ECO:0007669"/>
    <property type="project" value="TreeGrafter"/>
</dbReference>
<keyword evidence="2 6" id="KW-0479">Metal-binding</keyword>
<dbReference type="AlphaFoldDB" id="A0A7I5EBV9"/>
<keyword evidence="7" id="KW-1185">Reference proteome</keyword>
<comment type="similarity">
    <text evidence="5">Belongs to the apyrase family.</text>
</comment>
<dbReference type="OMA" id="ATNLMLC"/>
<dbReference type="Pfam" id="PF06079">
    <property type="entry name" value="Apyrase"/>
    <property type="match status" value="1"/>
</dbReference>
<organism evidence="7 8">
    <name type="scientific">Haemonchus contortus</name>
    <name type="common">Barber pole worm</name>
    <dbReference type="NCBI Taxonomy" id="6289"/>
    <lineage>
        <taxon>Eukaryota</taxon>
        <taxon>Metazoa</taxon>
        <taxon>Ecdysozoa</taxon>
        <taxon>Nematoda</taxon>
        <taxon>Chromadorea</taxon>
        <taxon>Rhabditida</taxon>
        <taxon>Rhabditina</taxon>
        <taxon>Rhabditomorpha</taxon>
        <taxon>Strongyloidea</taxon>
        <taxon>Trichostrongylidae</taxon>
        <taxon>Haemonchus</taxon>
    </lineage>
</organism>
<protein>
    <submittedName>
        <fullName evidence="8">Apyrase</fullName>
    </submittedName>
</protein>
<feature type="binding site" evidence="6">
    <location>
        <position position="134"/>
    </location>
    <ligand>
        <name>Ca(2+)</name>
        <dbReference type="ChEBI" id="CHEBI:29108"/>
    </ligand>
</feature>
<dbReference type="FunFam" id="2.120.10.100:FF:000001">
    <property type="entry name" value="Soluble calcium-activated nucleotidase 1"/>
    <property type="match status" value="1"/>
</dbReference>
<keyword evidence="3" id="KW-0378">Hydrolase</keyword>
<evidence type="ECO:0000256" key="2">
    <source>
        <dbReference type="ARBA" id="ARBA00022723"/>
    </source>
</evidence>
<feature type="binding site" evidence="6">
    <location>
        <position position="364"/>
    </location>
    <ligand>
        <name>Ca(2+)</name>
        <dbReference type="ChEBI" id="CHEBI:29108"/>
    </ligand>
</feature>
<name>A0A7I5EBV9_HAECO</name>
<feature type="binding site" evidence="6">
    <location>
        <position position="250"/>
    </location>
    <ligand>
        <name>Ca(2+)</name>
        <dbReference type="ChEBI" id="CHEBI:29108"/>
    </ligand>
</feature>
<evidence type="ECO:0000256" key="6">
    <source>
        <dbReference type="PIRSR" id="PIRSR609283-1"/>
    </source>
</evidence>
<evidence type="ECO:0000313" key="8">
    <source>
        <dbReference type="WBParaSite" id="HCON_00133290-00002"/>
    </source>
</evidence>
<dbReference type="Gene3D" id="2.120.10.100">
    <property type="entry name" value="Apyrase"/>
    <property type="match status" value="1"/>
</dbReference>
<dbReference type="OrthoDB" id="25028at2759"/>
<evidence type="ECO:0000256" key="3">
    <source>
        <dbReference type="ARBA" id="ARBA00022801"/>
    </source>
</evidence>
<keyword evidence="4 6" id="KW-0106">Calcium</keyword>
<dbReference type="InterPro" id="IPR009283">
    <property type="entry name" value="Apyrase"/>
</dbReference>
<feature type="binding site" evidence="6">
    <location>
        <position position="135"/>
    </location>
    <ligand>
        <name>Ca(2+)</name>
        <dbReference type="ChEBI" id="CHEBI:29108"/>
    </ligand>
</feature>
<dbReference type="GO" id="GO:0005509">
    <property type="term" value="F:calcium ion binding"/>
    <property type="evidence" value="ECO:0007669"/>
    <property type="project" value="InterPro"/>
</dbReference>
<dbReference type="GO" id="GO:0004382">
    <property type="term" value="F:GDP phosphatase activity"/>
    <property type="evidence" value="ECO:0007669"/>
    <property type="project" value="TreeGrafter"/>
</dbReference>
<sequence>SWCCRAIYSALADEVRLRHLYEGQRRRAENVLLVDALPPGYLEQNILAQLRRSDVKPRPTITKYSDGSAEYRLLIVTDMDKASKAGNWTWRAVARRGTLKLSRFNSKVTITWDKDLERNLTSSMNVKGRAMELSDLSVFHHRILTLDDRTGMISEIKNDQMIPWVFLNSGPGNTTAPFKCEWMTIKNDLLYVGSHGNEFRDEKGNVKHRNNMWIKTVTPAGEVTNIDWTSIYNKIRNSVDIYEPGYLTHEAVQWSATRRRWFFLPRKESRTGYVELEDETKGTNLLIMGYPSLDRFEAIRVGPLTPKLGFSAFDFIPNTDDKLIVALKSKEVTGELTETYITVFTINGQVLLKDEKLEGNYKFEGLYFI</sequence>
<reference evidence="8" key="1">
    <citation type="submission" date="2020-12" db="UniProtKB">
        <authorList>
            <consortium name="WormBaseParasite"/>
        </authorList>
    </citation>
    <scope>IDENTIFICATION</scope>
    <source>
        <strain evidence="8">MHco3</strain>
    </source>
</reference>
<dbReference type="WBParaSite" id="HCON_00133290-00002">
    <property type="protein sequence ID" value="HCON_00133290-00002"/>
    <property type="gene ID" value="HCON_00133290"/>
</dbReference>
<dbReference type="SUPFAM" id="SSF101887">
    <property type="entry name" value="Apyrase"/>
    <property type="match status" value="1"/>
</dbReference>
<evidence type="ECO:0000256" key="1">
    <source>
        <dbReference type="ARBA" id="ARBA00001913"/>
    </source>
</evidence>
<feature type="binding site" evidence="6">
    <location>
        <position position="181"/>
    </location>
    <ligand>
        <name>Ca(2+)</name>
        <dbReference type="ChEBI" id="CHEBI:29108"/>
    </ligand>
</feature>
<evidence type="ECO:0000256" key="4">
    <source>
        <dbReference type="ARBA" id="ARBA00022837"/>
    </source>
</evidence>
<dbReference type="PANTHER" id="PTHR13023:SF2">
    <property type="entry name" value="SOLUBLE CALCIUM-ACTIVATED NUCLEOTIDASE 1"/>
    <property type="match status" value="1"/>
</dbReference>
<accession>A0A7I5EBV9</accession>